<proteinExistence type="predicted"/>
<evidence type="ECO:0000313" key="1">
    <source>
        <dbReference type="EMBL" id="NWE88287.1"/>
    </source>
</evidence>
<comment type="caution">
    <text evidence="1">The sequence shown here is derived from an EMBL/GenBank/DDBJ whole genome shotgun (WGS) entry which is preliminary data.</text>
</comment>
<gene>
    <name evidence="1" type="ORF">HX893_09090</name>
</gene>
<organism evidence="1 2">
    <name type="scientific">Pseudomonas reactans</name>
    <dbReference type="NCBI Taxonomy" id="117680"/>
    <lineage>
        <taxon>Bacteria</taxon>
        <taxon>Pseudomonadati</taxon>
        <taxon>Pseudomonadota</taxon>
        <taxon>Gammaproteobacteria</taxon>
        <taxon>Pseudomonadales</taxon>
        <taxon>Pseudomonadaceae</taxon>
        <taxon>Pseudomonas</taxon>
    </lineage>
</organism>
<reference evidence="1 2" key="1">
    <citation type="submission" date="2020-04" db="EMBL/GenBank/DDBJ databases">
        <title>Molecular characterization of pseudomonads from Agaricus bisporus reveal novel blotch 2 pathogens in Western Europe.</title>
        <authorList>
            <person name="Taparia T."/>
            <person name="Krijger M."/>
            <person name="Haynes E."/>
            <person name="Elpinstone J.G."/>
            <person name="Noble R."/>
            <person name="Van Der Wolf J."/>
        </authorList>
    </citation>
    <scope>NUCLEOTIDE SEQUENCE [LARGE SCALE GENOMIC DNA]</scope>
    <source>
        <strain evidence="1 2">P8021</strain>
    </source>
</reference>
<evidence type="ECO:0000313" key="2">
    <source>
        <dbReference type="Proteomes" id="UP000585226"/>
    </source>
</evidence>
<dbReference type="Proteomes" id="UP000585226">
    <property type="component" value="Unassembled WGS sequence"/>
</dbReference>
<dbReference type="EMBL" id="JACASD010000020">
    <property type="protein sequence ID" value="NWE88287.1"/>
    <property type="molecule type" value="Genomic_DNA"/>
</dbReference>
<sequence length="336" mass="37822">MDNLKDQTRTYVQSVLGIETDVATVTGLKLPFFITDAYGIAELTLQFGSAPALSIFLLLPTDDTYPGAVALKKHIQHVLKATEAVVVYVSKSLSVLERRSLIKQQINFIQPGYQMFVPELALDLREHFRKRRADAETSALLPASQAMLLHCLYRGWQSHTLLTANQIMGPYKYSRVTLGKVIHQLLTLDIIRPAQSKGFINHYEFSGSQAEVFQKARPYLRSPVKRKLPIDRKLHLGEGVYLAGETALASVSMLAEPASPVYGMTRKVFDSLEVTVTDGIDEQRAWVEIWSYSSLKKEQNLADEASLLLSLEDCPDERIQIALDELKERVIWLSED</sequence>
<evidence type="ECO:0008006" key="3">
    <source>
        <dbReference type="Google" id="ProtNLM"/>
    </source>
</evidence>
<dbReference type="AlphaFoldDB" id="A0A7Y8KGE6"/>
<dbReference type="RefSeq" id="WP_177110913.1">
    <property type="nucleotide sequence ID" value="NZ_JACASD010000020.1"/>
</dbReference>
<name>A0A7Y8KGE6_9PSED</name>
<protein>
    <recommendedName>
        <fullName evidence="3">MarR family transcriptional regulator</fullName>
    </recommendedName>
</protein>
<accession>A0A7Y8KGE6</accession>